<accession>A0ABD1US04</accession>
<evidence type="ECO:0000313" key="2">
    <source>
        <dbReference type="EMBL" id="KAL2527315.1"/>
    </source>
</evidence>
<protein>
    <submittedName>
        <fullName evidence="2">CCHC-type domain-containing protein</fullName>
    </submittedName>
</protein>
<sequence>MKSINWPLITLVVTSNLKSAILFGPVLTKERFPAHEYNKLKARRIGPVRILEKINANAYCLELPTGMKTTNIFNVKHLAPFLGDNPPTPTVVPDSRSNLF</sequence>
<dbReference type="Proteomes" id="UP001604336">
    <property type="component" value="Unassembled WGS sequence"/>
</dbReference>
<dbReference type="Pfam" id="PF24626">
    <property type="entry name" value="SH3_Tf2-1"/>
    <property type="match status" value="1"/>
</dbReference>
<gene>
    <name evidence="2" type="ORF">Adt_12369</name>
</gene>
<comment type="caution">
    <text evidence="2">The sequence shown here is derived from an EMBL/GenBank/DDBJ whole genome shotgun (WGS) entry which is preliminary data.</text>
</comment>
<evidence type="ECO:0000313" key="3">
    <source>
        <dbReference type="Proteomes" id="UP001604336"/>
    </source>
</evidence>
<dbReference type="EMBL" id="JBFOLK010000003">
    <property type="protein sequence ID" value="KAL2527315.1"/>
    <property type="molecule type" value="Genomic_DNA"/>
</dbReference>
<keyword evidence="3" id="KW-1185">Reference proteome</keyword>
<evidence type="ECO:0000259" key="1">
    <source>
        <dbReference type="Pfam" id="PF24626"/>
    </source>
</evidence>
<name>A0ABD1US04_9LAMI</name>
<reference evidence="3" key="1">
    <citation type="submission" date="2024-07" db="EMBL/GenBank/DDBJ databases">
        <title>Two chromosome-level genome assemblies of Korean endemic species Abeliophyllum distichum and Forsythia ovata (Oleaceae).</title>
        <authorList>
            <person name="Jang H."/>
        </authorList>
    </citation>
    <scope>NUCLEOTIDE SEQUENCE [LARGE SCALE GENOMIC DNA]</scope>
</reference>
<dbReference type="AlphaFoldDB" id="A0ABD1US04"/>
<dbReference type="InterPro" id="IPR056924">
    <property type="entry name" value="SH3_Tf2-1"/>
</dbReference>
<organism evidence="2 3">
    <name type="scientific">Abeliophyllum distichum</name>
    <dbReference type="NCBI Taxonomy" id="126358"/>
    <lineage>
        <taxon>Eukaryota</taxon>
        <taxon>Viridiplantae</taxon>
        <taxon>Streptophyta</taxon>
        <taxon>Embryophyta</taxon>
        <taxon>Tracheophyta</taxon>
        <taxon>Spermatophyta</taxon>
        <taxon>Magnoliopsida</taxon>
        <taxon>eudicotyledons</taxon>
        <taxon>Gunneridae</taxon>
        <taxon>Pentapetalae</taxon>
        <taxon>asterids</taxon>
        <taxon>lamiids</taxon>
        <taxon>Lamiales</taxon>
        <taxon>Oleaceae</taxon>
        <taxon>Forsythieae</taxon>
        <taxon>Abeliophyllum</taxon>
    </lineage>
</organism>
<proteinExistence type="predicted"/>
<feature type="domain" description="Tf2-1-like SH3-like" evidence="1">
    <location>
        <begin position="27"/>
        <end position="81"/>
    </location>
</feature>